<dbReference type="STRING" id="1082931.KKY_3013"/>
<keyword evidence="2 4" id="KW-0378">Hydrolase</keyword>
<dbReference type="Pfam" id="PF00295">
    <property type="entry name" value="Glyco_hydro_28"/>
    <property type="match status" value="1"/>
</dbReference>
<accession>G4RFK4</accession>
<dbReference type="PROSITE" id="PS00502">
    <property type="entry name" value="POLYGALACTURONASE"/>
    <property type="match status" value="1"/>
</dbReference>
<dbReference type="PATRIC" id="fig|1082931.4.peg.2969"/>
<dbReference type="RefSeq" id="WP_014132153.1">
    <property type="nucleotide sequence ID" value="NC_016078.1"/>
</dbReference>
<proteinExistence type="inferred from homology"/>
<evidence type="ECO:0000313" key="5">
    <source>
        <dbReference type="EMBL" id="AEQ53006.1"/>
    </source>
</evidence>
<keyword evidence="6" id="KW-1185">Reference proteome</keyword>
<evidence type="ECO:0000313" key="6">
    <source>
        <dbReference type="Proteomes" id="UP000008850"/>
    </source>
</evidence>
<sequence>MSFDVNINVLVLAPRLLTVELAGCGGRDRLDKPLRWQLFSEGMIAQDGLTERPVVTLEGLVPGIGYQLAVERMGNIDFVTPPETGLVDIRDHGAIESAADNGSAFAAAISAAPEGATLYVPPGIWRTGPVFLKSGLFVHVPEGATIKGVADRGAYRMLEAFGADGRQQASWEGVPARCYGSLLTAIDADGVTIAGKGVIDGAGAEGDWWEWPKETREGARRPRTVFANRCTQLKMSGLTVRNSPSWTIHPLDCAGAVFADLAIENPPDSPNTDGLNPESSTDIEIVGVRFSVGDDCIAIKAGKIWPDGTVPAPTRNVSVRHCLMERGHGGVVIGSEMSGSVTDVTVAFCTMRDTDRGLRIKTRRGRGGAVARIVLSDCLMDGVKTPLSINSHYFCDPDGRSDAVQNRAPAPVSAATPKIGDIRFERTEVKNAHHALAYVLGLAEAPVSGLTIADVSVTYAPEAVADVPDMALGLPSLRHGGIITENVLYPQIAGITGTTQTDTIRERA</sequence>
<dbReference type="HOGENOM" id="CLU_016031_8_3_5"/>
<dbReference type="Gene3D" id="2.160.20.10">
    <property type="entry name" value="Single-stranded right-handed beta-helix, Pectin lyase-like"/>
    <property type="match status" value="1"/>
</dbReference>
<dbReference type="SUPFAM" id="SSF51126">
    <property type="entry name" value="Pectin lyase-like"/>
    <property type="match status" value="1"/>
</dbReference>
<dbReference type="eggNOG" id="COG5434">
    <property type="taxonomic scope" value="Bacteria"/>
</dbReference>
<evidence type="ECO:0000256" key="2">
    <source>
        <dbReference type="ARBA" id="ARBA00022801"/>
    </source>
</evidence>
<dbReference type="PANTHER" id="PTHR31339">
    <property type="entry name" value="PECTIN LYASE-RELATED"/>
    <property type="match status" value="1"/>
</dbReference>
<dbReference type="AlphaFoldDB" id="G4RFK4"/>
<dbReference type="GO" id="GO:0005975">
    <property type="term" value="P:carbohydrate metabolic process"/>
    <property type="evidence" value="ECO:0007669"/>
    <property type="project" value="InterPro"/>
</dbReference>
<gene>
    <name evidence="5" type="ordered locus">KKY_3013</name>
</gene>
<dbReference type="EMBL" id="CP003075">
    <property type="protein sequence ID" value="AEQ53006.1"/>
    <property type="molecule type" value="Genomic_DNA"/>
</dbReference>
<organism evidence="5 6">
    <name type="scientific">Pelagibacterium halotolerans (strain DSM 22347 / JCM 15775 / CGMCC 1.7692 / B2)</name>
    <dbReference type="NCBI Taxonomy" id="1082931"/>
    <lineage>
        <taxon>Bacteria</taxon>
        <taxon>Pseudomonadati</taxon>
        <taxon>Pseudomonadota</taxon>
        <taxon>Alphaproteobacteria</taxon>
        <taxon>Hyphomicrobiales</taxon>
        <taxon>Devosiaceae</taxon>
        <taxon>Pelagibacterium</taxon>
    </lineage>
</organism>
<dbReference type="InterPro" id="IPR051801">
    <property type="entry name" value="GH28_Enzymes"/>
</dbReference>
<dbReference type="InterPro" id="IPR011050">
    <property type="entry name" value="Pectin_lyase_fold/virulence"/>
</dbReference>
<reference evidence="5 6" key="1">
    <citation type="journal article" date="2012" name="J. Bacteriol.">
        <title>Complete genome sequence of Pelagibacterium halotolerans B2T.</title>
        <authorList>
            <person name="Huo Y.Y."/>
            <person name="Cheng H."/>
            <person name="Han X.F."/>
            <person name="Jiang X.W."/>
            <person name="Sun C."/>
            <person name="Zhang X.Q."/>
            <person name="Zhu X.F."/>
            <person name="Liu Y.F."/>
            <person name="Li P.F."/>
            <person name="Ni P.X."/>
            <person name="Wu M."/>
        </authorList>
    </citation>
    <scope>NUCLEOTIDE SEQUENCE [LARGE SCALE GENOMIC DNA]</scope>
    <source>
        <strain evidence="6">DSM 22347 / JCM 15775 / CGMCC 1.7692 / B2</strain>
    </source>
</reference>
<name>G4RFK4_PELHB</name>
<evidence type="ECO:0000256" key="3">
    <source>
        <dbReference type="ARBA" id="ARBA00023295"/>
    </source>
</evidence>
<dbReference type="InterPro" id="IPR006626">
    <property type="entry name" value="PbH1"/>
</dbReference>
<evidence type="ECO:0000256" key="1">
    <source>
        <dbReference type="ARBA" id="ARBA00008834"/>
    </source>
</evidence>
<dbReference type="InterPro" id="IPR000743">
    <property type="entry name" value="Glyco_hydro_28"/>
</dbReference>
<dbReference type="GO" id="GO:0004650">
    <property type="term" value="F:polygalacturonase activity"/>
    <property type="evidence" value="ECO:0007669"/>
    <property type="project" value="InterPro"/>
</dbReference>
<dbReference type="PANTHER" id="PTHR31339:SF9">
    <property type="entry name" value="PLASMIN AND FIBRONECTIN-BINDING PROTEIN A"/>
    <property type="match status" value="1"/>
</dbReference>
<evidence type="ECO:0000256" key="4">
    <source>
        <dbReference type="RuleBase" id="RU361169"/>
    </source>
</evidence>
<dbReference type="KEGG" id="phl:KKY_3013"/>
<protein>
    <submittedName>
        <fullName evidence="5">Polygalacturonase</fullName>
    </submittedName>
</protein>
<keyword evidence="3 4" id="KW-0326">Glycosidase</keyword>
<comment type="similarity">
    <text evidence="1 4">Belongs to the glycosyl hydrolase 28 family.</text>
</comment>
<dbReference type="SMART" id="SM00710">
    <property type="entry name" value="PbH1"/>
    <property type="match status" value="4"/>
</dbReference>
<dbReference type="Proteomes" id="UP000008850">
    <property type="component" value="Chromosome"/>
</dbReference>
<dbReference type="InterPro" id="IPR012334">
    <property type="entry name" value="Pectin_lyas_fold"/>
</dbReference>